<comment type="caution">
    <text evidence="13">The sequence shown here is derived from an EMBL/GenBank/DDBJ whole genome shotgun (WGS) entry which is preliminary data.</text>
</comment>
<keyword evidence="7" id="KW-0067">ATP-binding</keyword>
<dbReference type="InterPro" id="IPR011611">
    <property type="entry name" value="PfkB_dom"/>
</dbReference>
<proteinExistence type="predicted"/>
<evidence type="ECO:0000256" key="7">
    <source>
        <dbReference type="ARBA" id="ARBA00022840"/>
    </source>
</evidence>
<dbReference type="InterPro" id="IPR002173">
    <property type="entry name" value="Carboh/pur_kinase_PfkB_CS"/>
</dbReference>
<gene>
    <name evidence="13" type="primary">rfaE2</name>
    <name evidence="13" type="ORF">ACFQRF_25820</name>
</gene>
<evidence type="ECO:0000256" key="10">
    <source>
        <dbReference type="ARBA" id="ARBA00047428"/>
    </source>
</evidence>
<evidence type="ECO:0000256" key="1">
    <source>
        <dbReference type="ARBA" id="ARBA00004713"/>
    </source>
</evidence>
<dbReference type="InterPro" id="IPR050385">
    <property type="entry name" value="Archaeal_FAD_synthase"/>
</dbReference>
<dbReference type="SUPFAM" id="SSF53613">
    <property type="entry name" value="Ribokinase-like"/>
    <property type="match status" value="1"/>
</dbReference>
<evidence type="ECO:0000256" key="9">
    <source>
        <dbReference type="ARBA" id="ARBA00023277"/>
    </source>
</evidence>
<dbReference type="PROSITE" id="PS00584">
    <property type="entry name" value="PFKB_KINASES_2"/>
    <property type="match status" value="1"/>
</dbReference>
<keyword evidence="8" id="KW-0511">Multifunctional enzyme</keyword>
<dbReference type="NCBIfam" id="TIGR02199">
    <property type="entry name" value="rfaE_dom_II"/>
    <property type="match status" value="1"/>
</dbReference>
<dbReference type="NCBIfam" id="TIGR00125">
    <property type="entry name" value="cyt_tran_rel"/>
    <property type="match status" value="1"/>
</dbReference>
<keyword evidence="4 13" id="KW-0548">Nucleotidyltransferase</keyword>
<keyword evidence="3" id="KW-0808">Transferase</keyword>
<comment type="catalytic activity">
    <reaction evidence="10">
        <text>D-glycero-beta-D-manno-heptose 1-phosphate + ATP + H(+) = ADP-D-glycero-beta-D-manno-heptose + diphosphate</text>
        <dbReference type="Rhea" id="RHEA:27465"/>
        <dbReference type="ChEBI" id="CHEBI:15378"/>
        <dbReference type="ChEBI" id="CHEBI:30616"/>
        <dbReference type="ChEBI" id="CHEBI:33019"/>
        <dbReference type="ChEBI" id="CHEBI:59967"/>
        <dbReference type="ChEBI" id="CHEBI:61593"/>
        <dbReference type="EC" id="2.7.7.70"/>
    </reaction>
</comment>
<dbReference type="SUPFAM" id="SSF52374">
    <property type="entry name" value="Nucleotidylyl transferase"/>
    <property type="match status" value="1"/>
</dbReference>
<evidence type="ECO:0000256" key="4">
    <source>
        <dbReference type="ARBA" id="ARBA00022695"/>
    </source>
</evidence>
<evidence type="ECO:0000256" key="6">
    <source>
        <dbReference type="ARBA" id="ARBA00022777"/>
    </source>
</evidence>
<comment type="pathway">
    <text evidence="1">Bacterial outer membrane biogenesis; LPS core biosynthesis.</text>
</comment>
<dbReference type="EC" id="2.7.7.70" evidence="2"/>
<evidence type="ECO:0000259" key="11">
    <source>
        <dbReference type="Pfam" id="PF00294"/>
    </source>
</evidence>
<dbReference type="Gene3D" id="3.40.1190.20">
    <property type="match status" value="1"/>
</dbReference>
<keyword evidence="5" id="KW-0547">Nucleotide-binding</keyword>
<dbReference type="Gene3D" id="3.40.50.620">
    <property type="entry name" value="HUPs"/>
    <property type="match status" value="1"/>
</dbReference>
<sequence>MNRDTRPLVVVGDALLDIDLRGSVRRRCPDAPAPVLDATVALHRPGGAALAAWLAAQGDRPVVLVTALGRDAAGARLGELLGDTVSLVRLPLRGRTPTKTRLLGDGRTLVRVDDGEGRAESGPSVAELAPVLDSAAAVLVSDYGRGVAAVPEVRAALSAVTGSVPVVWDPHPRGAAPVPGLRLVTPNAAEAEVPEADPRRALRRARALARQWRAAAVAVTLGPCGVAWATPGNGPGEHLSAPRIDVPGDPCGAGDRFAAAAAEALADGAATGAAVAGAVGAATRFVAAGGAGTASERGPVGATPPLGLADGPVELAERVRGAGGTVVAAGGCFDVLHAGHVSLLRRARALGDCLVVCVNSDATVRRLKGPDRPIMAQEDRVRVLSALDCVDAVALFDEPTPAEILDRLRPDVWVKGGDYAVDDLPEAAVVSGYGGEVVLLPLLPGRSTTRLVAEMRAASD</sequence>
<dbReference type="InterPro" id="IPR014729">
    <property type="entry name" value="Rossmann-like_a/b/a_fold"/>
</dbReference>
<dbReference type="Proteomes" id="UP001596540">
    <property type="component" value="Unassembled WGS sequence"/>
</dbReference>
<evidence type="ECO:0000256" key="2">
    <source>
        <dbReference type="ARBA" id="ARBA00012519"/>
    </source>
</evidence>
<protein>
    <recommendedName>
        <fullName evidence="2">D-glycero-beta-D-manno-heptose 1-phosphate adenylyltransferase</fullName>
        <ecNumber evidence="2">2.7.7.70</ecNumber>
    </recommendedName>
</protein>
<evidence type="ECO:0000313" key="14">
    <source>
        <dbReference type="Proteomes" id="UP001596540"/>
    </source>
</evidence>
<dbReference type="PANTHER" id="PTHR43793">
    <property type="entry name" value="FAD SYNTHASE"/>
    <property type="match status" value="1"/>
</dbReference>
<evidence type="ECO:0000256" key="5">
    <source>
        <dbReference type="ARBA" id="ARBA00022741"/>
    </source>
</evidence>
<keyword evidence="14" id="KW-1185">Reference proteome</keyword>
<evidence type="ECO:0000256" key="8">
    <source>
        <dbReference type="ARBA" id="ARBA00023268"/>
    </source>
</evidence>
<dbReference type="Pfam" id="PF00294">
    <property type="entry name" value="PfkB"/>
    <property type="match status" value="1"/>
</dbReference>
<organism evidence="13 14">
    <name type="scientific">Marinactinospora rubrisoli</name>
    <dbReference type="NCBI Taxonomy" id="2715399"/>
    <lineage>
        <taxon>Bacteria</taxon>
        <taxon>Bacillati</taxon>
        <taxon>Actinomycetota</taxon>
        <taxon>Actinomycetes</taxon>
        <taxon>Streptosporangiales</taxon>
        <taxon>Nocardiopsidaceae</taxon>
        <taxon>Marinactinospora</taxon>
    </lineage>
</organism>
<dbReference type="InterPro" id="IPR011914">
    <property type="entry name" value="RfaE_dom_II"/>
</dbReference>
<feature type="domain" description="Cytidyltransferase-like" evidence="12">
    <location>
        <begin position="329"/>
        <end position="422"/>
    </location>
</feature>
<dbReference type="PANTHER" id="PTHR43793:SF2">
    <property type="entry name" value="BIFUNCTIONAL PROTEIN HLDE"/>
    <property type="match status" value="1"/>
</dbReference>
<evidence type="ECO:0000259" key="12">
    <source>
        <dbReference type="Pfam" id="PF01467"/>
    </source>
</evidence>
<dbReference type="Pfam" id="PF01467">
    <property type="entry name" value="CTP_transf_like"/>
    <property type="match status" value="1"/>
</dbReference>
<dbReference type="InterPro" id="IPR004821">
    <property type="entry name" value="Cyt_trans-like"/>
</dbReference>
<feature type="domain" description="Carbohydrate kinase PfkB" evidence="11">
    <location>
        <begin position="8"/>
        <end position="294"/>
    </location>
</feature>
<dbReference type="GO" id="GO:0016779">
    <property type="term" value="F:nucleotidyltransferase activity"/>
    <property type="evidence" value="ECO:0007669"/>
    <property type="project" value="UniProtKB-KW"/>
</dbReference>
<evidence type="ECO:0000313" key="13">
    <source>
        <dbReference type="EMBL" id="MFC7331161.1"/>
    </source>
</evidence>
<dbReference type="InterPro" id="IPR029056">
    <property type="entry name" value="Ribokinase-like"/>
</dbReference>
<dbReference type="EMBL" id="JBHTBH010000016">
    <property type="protein sequence ID" value="MFC7331161.1"/>
    <property type="molecule type" value="Genomic_DNA"/>
</dbReference>
<accession>A0ABW2KPE9</accession>
<name>A0ABW2KPE9_9ACTN</name>
<keyword evidence="9" id="KW-0119">Carbohydrate metabolism</keyword>
<dbReference type="RefSeq" id="WP_379873825.1">
    <property type="nucleotide sequence ID" value="NZ_JBHTBH010000016.1"/>
</dbReference>
<evidence type="ECO:0000256" key="3">
    <source>
        <dbReference type="ARBA" id="ARBA00022679"/>
    </source>
</evidence>
<keyword evidence="6" id="KW-0418">Kinase</keyword>
<reference evidence="14" key="1">
    <citation type="journal article" date="2019" name="Int. J. Syst. Evol. Microbiol.">
        <title>The Global Catalogue of Microorganisms (GCM) 10K type strain sequencing project: providing services to taxonomists for standard genome sequencing and annotation.</title>
        <authorList>
            <consortium name="The Broad Institute Genomics Platform"/>
            <consortium name="The Broad Institute Genome Sequencing Center for Infectious Disease"/>
            <person name="Wu L."/>
            <person name="Ma J."/>
        </authorList>
    </citation>
    <scope>NUCLEOTIDE SEQUENCE [LARGE SCALE GENOMIC DNA]</scope>
    <source>
        <strain evidence="14">CGMCC 4.7382</strain>
    </source>
</reference>